<proteinExistence type="predicted"/>
<dbReference type="AlphaFoldDB" id="A0A0E9TNB2"/>
<organism evidence="1">
    <name type="scientific">Anguilla anguilla</name>
    <name type="common">European freshwater eel</name>
    <name type="synonym">Muraena anguilla</name>
    <dbReference type="NCBI Taxonomy" id="7936"/>
    <lineage>
        <taxon>Eukaryota</taxon>
        <taxon>Metazoa</taxon>
        <taxon>Chordata</taxon>
        <taxon>Craniata</taxon>
        <taxon>Vertebrata</taxon>
        <taxon>Euteleostomi</taxon>
        <taxon>Actinopterygii</taxon>
        <taxon>Neopterygii</taxon>
        <taxon>Teleostei</taxon>
        <taxon>Anguilliformes</taxon>
        <taxon>Anguillidae</taxon>
        <taxon>Anguilla</taxon>
    </lineage>
</organism>
<accession>A0A0E9TNB2</accession>
<reference evidence="1" key="2">
    <citation type="journal article" date="2015" name="Fish Shellfish Immunol.">
        <title>Early steps in the European eel (Anguilla anguilla)-Vibrio vulnificus interaction in the gills: Role of the RtxA13 toxin.</title>
        <authorList>
            <person name="Callol A."/>
            <person name="Pajuelo D."/>
            <person name="Ebbesson L."/>
            <person name="Teles M."/>
            <person name="MacKenzie S."/>
            <person name="Amaro C."/>
        </authorList>
    </citation>
    <scope>NUCLEOTIDE SEQUENCE</scope>
</reference>
<reference evidence="1" key="1">
    <citation type="submission" date="2014-11" db="EMBL/GenBank/DDBJ databases">
        <authorList>
            <person name="Amaro Gonzalez C."/>
        </authorList>
    </citation>
    <scope>NUCLEOTIDE SEQUENCE</scope>
</reference>
<evidence type="ECO:0000313" key="1">
    <source>
        <dbReference type="EMBL" id="JAH55091.1"/>
    </source>
</evidence>
<protein>
    <submittedName>
        <fullName evidence="1">Uncharacterized protein</fullName>
    </submittedName>
</protein>
<sequence>MAATNDPGSYNVLYSSICIGWLAA</sequence>
<dbReference type="EMBL" id="GBXM01053486">
    <property type="protein sequence ID" value="JAH55091.1"/>
    <property type="molecule type" value="Transcribed_RNA"/>
</dbReference>
<name>A0A0E9TNB2_ANGAN</name>